<sequence>SFELYFQCHWFEVNQTVRSDVMAILLKNGQSASRKEAVKEMKERRSTVCPWCQSTVIPKDGPSLFCDQFRPRTRSPGVRPGLSKGRYGHMSTHLDNLTCSSCAQGNGKGGMSNKLLTLARPLPHISVGSTTTPMGA</sequence>
<dbReference type="EMBL" id="JADBGQ010000007">
    <property type="protein sequence ID" value="KAG5388809.1"/>
    <property type="molecule type" value="Genomic_DNA"/>
</dbReference>
<accession>A0ABQ7LQI5</accession>
<organism evidence="1 2">
    <name type="scientific">Brassica rapa subsp. trilocularis</name>
    <dbReference type="NCBI Taxonomy" id="1813537"/>
    <lineage>
        <taxon>Eukaryota</taxon>
        <taxon>Viridiplantae</taxon>
        <taxon>Streptophyta</taxon>
        <taxon>Embryophyta</taxon>
        <taxon>Tracheophyta</taxon>
        <taxon>Spermatophyta</taxon>
        <taxon>Magnoliopsida</taxon>
        <taxon>eudicotyledons</taxon>
        <taxon>Gunneridae</taxon>
        <taxon>Pentapetalae</taxon>
        <taxon>rosids</taxon>
        <taxon>malvids</taxon>
        <taxon>Brassicales</taxon>
        <taxon>Brassicaceae</taxon>
        <taxon>Brassiceae</taxon>
        <taxon>Brassica</taxon>
    </lineage>
</organism>
<comment type="caution">
    <text evidence="1">The sequence shown here is derived from an EMBL/GenBank/DDBJ whole genome shotgun (WGS) entry which is preliminary data.</text>
</comment>
<gene>
    <name evidence="1" type="primary">A08p010690.1_BraROA</name>
    <name evidence="1" type="ORF">IGI04_030350</name>
</gene>
<protein>
    <submittedName>
        <fullName evidence="1">Uncharacterized protein</fullName>
    </submittedName>
</protein>
<proteinExistence type="predicted"/>
<evidence type="ECO:0000313" key="1">
    <source>
        <dbReference type="EMBL" id="KAG5388809.1"/>
    </source>
</evidence>
<keyword evidence="2" id="KW-1185">Reference proteome</keyword>
<evidence type="ECO:0000313" key="2">
    <source>
        <dbReference type="Proteomes" id="UP000823674"/>
    </source>
</evidence>
<dbReference type="Proteomes" id="UP000823674">
    <property type="component" value="Chromosome A08"/>
</dbReference>
<reference evidence="1 2" key="1">
    <citation type="submission" date="2021-03" db="EMBL/GenBank/DDBJ databases">
        <authorList>
            <person name="King G.J."/>
            <person name="Bancroft I."/>
            <person name="Baten A."/>
            <person name="Bloomfield J."/>
            <person name="Borpatragohain P."/>
            <person name="He Z."/>
            <person name="Irish N."/>
            <person name="Irwin J."/>
            <person name="Liu K."/>
            <person name="Mauleon R.P."/>
            <person name="Moore J."/>
            <person name="Morris R."/>
            <person name="Ostergaard L."/>
            <person name="Wang B."/>
            <person name="Wells R."/>
        </authorList>
    </citation>
    <scope>NUCLEOTIDE SEQUENCE [LARGE SCALE GENOMIC DNA]</scope>
    <source>
        <strain evidence="1">R-o-18</strain>
        <tissue evidence="1">Leaf</tissue>
    </source>
</reference>
<feature type="non-terminal residue" evidence="1">
    <location>
        <position position="1"/>
    </location>
</feature>
<name>A0ABQ7LQI5_BRACM</name>